<dbReference type="PANTHER" id="PTHR43248:SF25">
    <property type="entry name" value="AB HYDROLASE-1 DOMAIN-CONTAINING PROTEIN-RELATED"/>
    <property type="match status" value="1"/>
</dbReference>
<feature type="domain" description="Peptidase S33 tripeptidyl aminopeptidase-like C-terminal" evidence="5">
    <location>
        <begin position="479"/>
        <end position="592"/>
    </location>
</feature>
<evidence type="ECO:0000256" key="4">
    <source>
        <dbReference type="SAM" id="SignalP"/>
    </source>
</evidence>
<dbReference type="InterPro" id="IPR013595">
    <property type="entry name" value="Pept_S33_TAP-like_C"/>
</dbReference>
<protein>
    <submittedName>
        <fullName evidence="6">Rhinocladiella mackenziei CBS 650.93 unplaced genomic scaffold supercont1.1, whole genome shotgun sequence</fullName>
    </submittedName>
</protein>
<organism evidence="6 7">
    <name type="scientific">Rhinocladiella mackenziei CBS 650.93</name>
    <dbReference type="NCBI Taxonomy" id="1442369"/>
    <lineage>
        <taxon>Eukaryota</taxon>
        <taxon>Fungi</taxon>
        <taxon>Dikarya</taxon>
        <taxon>Ascomycota</taxon>
        <taxon>Pezizomycotina</taxon>
        <taxon>Eurotiomycetes</taxon>
        <taxon>Chaetothyriomycetidae</taxon>
        <taxon>Chaetothyriales</taxon>
        <taxon>Herpotrichiellaceae</taxon>
        <taxon>Rhinocladiella</taxon>
    </lineage>
</organism>
<dbReference type="GO" id="GO:0016787">
    <property type="term" value="F:hydrolase activity"/>
    <property type="evidence" value="ECO:0007669"/>
    <property type="project" value="UniProtKB-KW"/>
</dbReference>
<dbReference type="GeneID" id="25289403"/>
<feature type="region of interest" description="Disordered" evidence="3">
    <location>
        <begin position="228"/>
        <end position="248"/>
    </location>
</feature>
<dbReference type="RefSeq" id="XP_013277387.1">
    <property type="nucleotide sequence ID" value="XM_013421933.1"/>
</dbReference>
<evidence type="ECO:0000256" key="2">
    <source>
        <dbReference type="ARBA" id="ARBA00022801"/>
    </source>
</evidence>
<dbReference type="AlphaFoldDB" id="A0A0D2J3F4"/>
<proteinExistence type="inferred from homology"/>
<keyword evidence="7" id="KW-1185">Reference proteome</keyword>
<comment type="similarity">
    <text evidence="1">Belongs to the peptidase S33 family.</text>
</comment>
<sequence length="602" mass="66591">MTLASGALGWILLLSRLICTTLASFEVVEHFNWATIQSSKELQYHKCYGSFECSKLEVPLDWSNLSNPNTISLAIVRLPAVVDVADESFGGTIVINPGGPGGSGVGFTLTAGKGIQKIVDNDNQHFEILSFDPRGIQFSGPEVACFHDNSARIELSMRSTGAGSLESSQYATDLKWGIDQAIGLACQRTNNGHFPDGSNSRQFVSTALVARDMVEIIDRVDADLQKELQLRGRPRQDRQKPMSSDSQSDPPLLNYWGFSYGTYLGNTFASMFPERIGRMVLDGVVDADDYAATGWTTNLQDNNKTWAKFFEYCHEAGSKCALFEPSIRGPEEIQAKVEAFLAELQDNPIPFVYNGNAYIHTYFDMKAVIHAHLYSPYPLWPLLALMLFALMEGDVSTAAAVWRRSVPRGFPPSVPLPLPPLLPIHTTPNGIMDNRTRLFDYPWRWEATMSVLCGDGDDITSWTKPDYAEYLTLLESQSPLVGSIWAEIILPCIHWPASVRPASQNRFTGPFKSNLTDYDSRGSPLLFIGNTADPVTPVRNAVKMSERHEGSVVLTQDKPGHCSGITRPNECVSEIVRAFFAHGTLPKPGLVCDGTRRPWDDL</sequence>
<keyword evidence="2" id="KW-0378">Hydrolase</keyword>
<feature type="chain" id="PRO_5002244577" evidence="4">
    <location>
        <begin position="24"/>
        <end position="602"/>
    </location>
</feature>
<evidence type="ECO:0000259" key="5">
    <source>
        <dbReference type="Pfam" id="PF08386"/>
    </source>
</evidence>
<keyword evidence="4" id="KW-0732">Signal</keyword>
<evidence type="ECO:0000256" key="1">
    <source>
        <dbReference type="ARBA" id="ARBA00010088"/>
    </source>
</evidence>
<gene>
    <name evidence="6" type="ORF">Z518_01332</name>
</gene>
<dbReference type="HOGENOM" id="CLU_013364_5_2_1"/>
<evidence type="ECO:0000313" key="7">
    <source>
        <dbReference type="Proteomes" id="UP000053617"/>
    </source>
</evidence>
<dbReference type="Gene3D" id="3.40.50.1820">
    <property type="entry name" value="alpha/beta hydrolase"/>
    <property type="match status" value="1"/>
</dbReference>
<dbReference type="EMBL" id="KN847475">
    <property type="protein sequence ID" value="KIX10251.1"/>
    <property type="molecule type" value="Genomic_DNA"/>
</dbReference>
<evidence type="ECO:0000256" key="3">
    <source>
        <dbReference type="SAM" id="MobiDB-lite"/>
    </source>
</evidence>
<evidence type="ECO:0000313" key="6">
    <source>
        <dbReference type="EMBL" id="KIX10251.1"/>
    </source>
</evidence>
<name>A0A0D2J3F4_9EURO</name>
<dbReference type="Proteomes" id="UP000053617">
    <property type="component" value="Unassembled WGS sequence"/>
</dbReference>
<dbReference type="SUPFAM" id="SSF53474">
    <property type="entry name" value="alpha/beta-Hydrolases"/>
    <property type="match status" value="1"/>
</dbReference>
<dbReference type="Pfam" id="PF08386">
    <property type="entry name" value="Abhydrolase_4"/>
    <property type="match status" value="1"/>
</dbReference>
<dbReference type="InterPro" id="IPR029058">
    <property type="entry name" value="AB_hydrolase_fold"/>
</dbReference>
<dbReference type="PANTHER" id="PTHR43248">
    <property type="entry name" value="2-SUCCINYL-6-HYDROXY-2,4-CYCLOHEXADIENE-1-CARBOXYLATE SYNTHASE"/>
    <property type="match status" value="1"/>
</dbReference>
<dbReference type="STRING" id="1442369.A0A0D2J3F4"/>
<dbReference type="InterPro" id="IPR051601">
    <property type="entry name" value="Serine_prot/Carboxylest_S33"/>
</dbReference>
<feature type="signal peptide" evidence="4">
    <location>
        <begin position="1"/>
        <end position="23"/>
    </location>
</feature>
<feature type="compositionally biased region" description="Basic and acidic residues" evidence="3">
    <location>
        <begin position="228"/>
        <end position="240"/>
    </location>
</feature>
<dbReference type="OrthoDB" id="425534at2759"/>
<reference evidence="6 7" key="1">
    <citation type="submission" date="2015-01" db="EMBL/GenBank/DDBJ databases">
        <title>The Genome Sequence of Rhinocladiella mackenzie CBS 650.93.</title>
        <authorList>
            <consortium name="The Broad Institute Genomics Platform"/>
            <person name="Cuomo C."/>
            <person name="de Hoog S."/>
            <person name="Gorbushina A."/>
            <person name="Stielow B."/>
            <person name="Teixiera M."/>
            <person name="Abouelleil A."/>
            <person name="Chapman S.B."/>
            <person name="Priest M."/>
            <person name="Young S.K."/>
            <person name="Wortman J."/>
            <person name="Nusbaum C."/>
            <person name="Birren B."/>
        </authorList>
    </citation>
    <scope>NUCLEOTIDE SEQUENCE [LARGE SCALE GENOMIC DNA]</scope>
    <source>
        <strain evidence="6 7">CBS 650.93</strain>
    </source>
</reference>
<accession>A0A0D2J3F4</accession>
<dbReference type="VEuPathDB" id="FungiDB:Z518_01332"/>